<accession>A0A388JX33</accession>
<protein>
    <recommendedName>
        <fullName evidence="2">DUF6816 domain-containing protein</fullName>
    </recommendedName>
</protein>
<name>A0A388JX33_CHABU</name>
<dbReference type="Proteomes" id="UP000265515">
    <property type="component" value="Unassembled WGS sequence"/>
</dbReference>
<evidence type="ECO:0000256" key="1">
    <source>
        <dbReference type="SAM" id="SignalP"/>
    </source>
</evidence>
<feature type="domain" description="DUF6816" evidence="2">
    <location>
        <begin position="244"/>
        <end position="330"/>
    </location>
</feature>
<evidence type="ECO:0000313" key="3">
    <source>
        <dbReference type="EMBL" id="GBG62371.1"/>
    </source>
</evidence>
<sequence>MRCAVAILVRQLQLLNLGLQGIQLFAEGGWRSEGADVAEHCNDVVDALLQLAGRGCIAGLASLRSWCNLLQVLHTGIKCPCCILMLSLVVPDGPLHIRQLGLQVVTSVNQPSHEFGHEFPVLLFRCRVVVPFRWFKVPILESFDAGGFMPLQQILGFLSACLGICVCFGLKPLLQPVGGQPRVPAGAVPQLRSVRAESGTAGEEMADLPSVRYAQKQLGYTVTYQARFIPYRDHVIGDRLFTSIVENLVTKRSFAMAGPGRFDTSEFSRQVFDSSAVKDGPPSIKAIQRIAMFAVPGGSSGPNGLSTIDVLAMAGKPTTVYKYTVRLRRASQSLRVAAAPGAATHS</sequence>
<dbReference type="Gramene" id="GBG62371">
    <property type="protein sequence ID" value="GBG62371"/>
    <property type="gene ID" value="CBR_g30325"/>
</dbReference>
<gene>
    <name evidence="3" type="ORF">CBR_g30325</name>
</gene>
<feature type="chain" id="PRO_5017476053" description="DUF6816 domain-containing protein" evidence="1">
    <location>
        <begin position="19"/>
        <end position="346"/>
    </location>
</feature>
<reference evidence="3 4" key="1">
    <citation type="journal article" date="2018" name="Cell">
        <title>The Chara Genome: Secondary Complexity and Implications for Plant Terrestrialization.</title>
        <authorList>
            <person name="Nishiyama T."/>
            <person name="Sakayama H."/>
            <person name="Vries J.D."/>
            <person name="Buschmann H."/>
            <person name="Saint-Marcoux D."/>
            <person name="Ullrich K.K."/>
            <person name="Haas F.B."/>
            <person name="Vanderstraeten L."/>
            <person name="Becker D."/>
            <person name="Lang D."/>
            <person name="Vosolsobe S."/>
            <person name="Rombauts S."/>
            <person name="Wilhelmsson P.K.I."/>
            <person name="Janitza P."/>
            <person name="Kern R."/>
            <person name="Heyl A."/>
            <person name="Rumpler F."/>
            <person name="Villalobos L.I.A.C."/>
            <person name="Clay J.M."/>
            <person name="Skokan R."/>
            <person name="Toyoda A."/>
            <person name="Suzuki Y."/>
            <person name="Kagoshima H."/>
            <person name="Schijlen E."/>
            <person name="Tajeshwar N."/>
            <person name="Catarino B."/>
            <person name="Hetherington A.J."/>
            <person name="Saltykova A."/>
            <person name="Bonnot C."/>
            <person name="Breuninger H."/>
            <person name="Symeonidi A."/>
            <person name="Radhakrishnan G.V."/>
            <person name="Van Nieuwerburgh F."/>
            <person name="Deforce D."/>
            <person name="Chang C."/>
            <person name="Karol K.G."/>
            <person name="Hedrich R."/>
            <person name="Ulvskov P."/>
            <person name="Glockner G."/>
            <person name="Delwiche C.F."/>
            <person name="Petrasek J."/>
            <person name="Van de Peer Y."/>
            <person name="Friml J."/>
            <person name="Beilby M."/>
            <person name="Dolan L."/>
            <person name="Kohara Y."/>
            <person name="Sugano S."/>
            <person name="Fujiyama A."/>
            <person name="Delaux P.-M."/>
            <person name="Quint M."/>
            <person name="TheiBen G."/>
            <person name="Hagemann M."/>
            <person name="Harholt J."/>
            <person name="Dunand C."/>
            <person name="Zachgo S."/>
            <person name="Langdale J."/>
            <person name="Maumus F."/>
            <person name="Straeten D.V.D."/>
            <person name="Gould S.B."/>
            <person name="Rensing S.A."/>
        </authorList>
    </citation>
    <scope>NUCLEOTIDE SEQUENCE [LARGE SCALE GENOMIC DNA]</scope>
    <source>
        <strain evidence="3 4">S276</strain>
    </source>
</reference>
<dbReference type="AlphaFoldDB" id="A0A388JX33"/>
<dbReference type="EMBL" id="BFEA01000028">
    <property type="protein sequence ID" value="GBG62371.1"/>
    <property type="molecule type" value="Genomic_DNA"/>
</dbReference>
<dbReference type="Pfam" id="PF20670">
    <property type="entry name" value="DUF6816"/>
    <property type="match status" value="1"/>
</dbReference>
<keyword evidence="1" id="KW-0732">Signal</keyword>
<dbReference type="InterPro" id="IPR049213">
    <property type="entry name" value="DUF6816"/>
</dbReference>
<dbReference type="OrthoDB" id="566577at2759"/>
<organism evidence="3 4">
    <name type="scientific">Chara braunii</name>
    <name type="common">Braun's stonewort</name>
    <dbReference type="NCBI Taxonomy" id="69332"/>
    <lineage>
        <taxon>Eukaryota</taxon>
        <taxon>Viridiplantae</taxon>
        <taxon>Streptophyta</taxon>
        <taxon>Charophyceae</taxon>
        <taxon>Charales</taxon>
        <taxon>Characeae</taxon>
        <taxon>Chara</taxon>
    </lineage>
</organism>
<keyword evidence="4" id="KW-1185">Reference proteome</keyword>
<proteinExistence type="predicted"/>
<comment type="caution">
    <text evidence="3">The sequence shown here is derived from an EMBL/GenBank/DDBJ whole genome shotgun (WGS) entry which is preliminary data.</text>
</comment>
<evidence type="ECO:0000259" key="2">
    <source>
        <dbReference type="Pfam" id="PF20670"/>
    </source>
</evidence>
<feature type="signal peptide" evidence="1">
    <location>
        <begin position="1"/>
        <end position="18"/>
    </location>
</feature>
<evidence type="ECO:0000313" key="4">
    <source>
        <dbReference type="Proteomes" id="UP000265515"/>
    </source>
</evidence>